<dbReference type="RefSeq" id="WP_007196321.1">
    <property type="nucleotide sequence ID" value="NZ_CM002917.1"/>
</dbReference>
<proteinExistence type="predicted"/>
<dbReference type="Gene3D" id="2.30.40.10">
    <property type="entry name" value="Urease, subunit C, domain 1"/>
    <property type="match status" value="1"/>
</dbReference>
<dbReference type="InterPro" id="IPR055156">
    <property type="entry name" value="HutF-like_N"/>
</dbReference>
<dbReference type="InterPro" id="IPR006680">
    <property type="entry name" value="Amidohydro-rel"/>
</dbReference>
<dbReference type="InterPro" id="IPR051607">
    <property type="entry name" value="Metallo-dep_hydrolases"/>
</dbReference>
<dbReference type="Pfam" id="PF01979">
    <property type="entry name" value="Amidohydro_1"/>
    <property type="match status" value="1"/>
</dbReference>
<keyword evidence="3 7" id="KW-0378">Hydrolase</keyword>
<evidence type="ECO:0000259" key="6">
    <source>
        <dbReference type="Pfam" id="PF22429"/>
    </source>
</evidence>
<organism evidence="7 8">
    <name type="scientific">Hoeflea phototrophica (strain DSM 17068 / NCIMB 14078 / DFL-43)</name>
    <dbReference type="NCBI Taxonomy" id="411684"/>
    <lineage>
        <taxon>Bacteria</taxon>
        <taxon>Pseudomonadati</taxon>
        <taxon>Pseudomonadota</taxon>
        <taxon>Alphaproteobacteria</taxon>
        <taxon>Hyphomicrobiales</taxon>
        <taxon>Rhizobiaceae</taxon>
        <taxon>Hoeflea</taxon>
    </lineage>
</organism>
<dbReference type="HOGENOM" id="CLU_012358_3_0_5"/>
<comment type="caution">
    <text evidence="7">The sequence shown here is derived from an EMBL/GenBank/DDBJ whole genome shotgun (WGS) entry which is preliminary data.</text>
</comment>
<dbReference type="SUPFAM" id="SSF51338">
    <property type="entry name" value="Composite domain of metallo-dependent hydrolases"/>
    <property type="match status" value="1"/>
</dbReference>
<dbReference type="AlphaFoldDB" id="A9D0T9"/>
<feature type="domain" description="Amidohydrolase-related" evidence="5">
    <location>
        <begin position="45"/>
        <end position="424"/>
    </location>
</feature>
<dbReference type="Gene3D" id="3.20.20.140">
    <property type="entry name" value="Metal-dependent hydrolases"/>
    <property type="match status" value="1"/>
</dbReference>
<dbReference type="PANTHER" id="PTHR11271:SF48">
    <property type="entry name" value="AMIDOHYDROLASE-RELATED DOMAIN-CONTAINING PROTEIN"/>
    <property type="match status" value="1"/>
</dbReference>
<keyword evidence="4" id="KW-0862">Zinc</keyword>
<comment type="cofactor">
    <cofactor evidence="1">
        <name>Zn(2+)</name>
        <dbReference type="ChEBI" id="CHEBI:29105"/>
    </cofactor>
</comment>
<evidence type="ECO:0000313" key="7">
    <source>
        <dbReference type="EMBL" id="EDQ35060.1"/>
    </source>
</evidence>
<reference evidence="7 8" key="2">
    <citation type="submission" date="2012-06" db="EMBL/GenBank/DDBJ databases">
        <authorList>
            <person name="Fiebig A."/>
        </authorList>
    </citation>
    <scope>NUCLEOTIDE SEQUENCE [LARGE SCALE GENOMIC DNA]</scope>
    <source>
        <strain evidence="7 8">DFL-43</strain>
    </source>
</reference>
<dbReference type="GO" id="GO:0019239">
    <property type="term" value="F:deaminase activity"/>
    <property type="evidence" value="ECO:0007669"/>
    <property type="project" value="TreeGrafter"/>
</dbReference>
<dbReference type="InterPro" id="IPR011059">
    <property type="entry name" value="Metal-dep_hydrolase_composite"/>
</dbReference>
<dbReference type="Pfam" id="PF22429">
    <property type="entry name" value="HutF_N"/>
    <property type="match status" value="1"/>
</dbReference>
<dbReference type="EC" id="3.5.3.13" evidence="7"/>
<dbReference type="SUPFAM" id="SSF51556">
    <property type="entry name" value="Metallo-dependent hydrolases"/>
    <property type="match status" value="1"/>
</dbReference>
<keyword evidence="2" id="KW-0479">Metal-binding</keyword>
<dbReference type="STRING" id="411684.HPDFL43_02645"/>
<dbReference type="OrthoDB" id="9796020at2"/>
<protein>
    <submittedName>
        <fullName evidence="7">Formiminoglutamate deiminase</fullName>
        <ecNumber evidence="7">3.5.3.13</ecNumber>
    </submittedName>
</protein>
<evidence type="ECO:0000313" key="8">
    <source>
        <dbReference type="Proteomes" id="UP000004291"/>
    </source>
</evidence>
<dbReference type="PANTHER" id="PTHR11271">
    <property type="entry name" value="GUANINE DEAMINASE"/>
    <property type="match status" value="1"/>
</dbReference>
<dbReference type="Proteomes" id="UP000004291">
    <property type="component" value="Chromosome"/>
</dbReference>
<evidence type="ECO:0000256" key="2">
    <source>
        <dbReference type="ARBA" id="ARBA00022723"/>
    </source>
</evidence>
<sequence>MAVIWAEKALLESGWAENVRVDITAAGTIGSVQTGQPEEGHRVGILLPSPANCHSHAFQRAMAGLTEKRGPNPSDSFWTWRQLMFRFLDRLTPDHVQAIAAFVQMEMLEAGYSANVEFHYLHHQPGGVPYANIAEMAERIAAASALTGIGLTLLPVHYQYGGCDRRALGPGQIRFGNTLDAYAELHAKSAEVMARLTGDSRIGVAPHSLRAVAAEDLHHHAVLAGTNPLHMHLAEQIAEVEEIAAAHGKRPVELVLDTMDLDARHCFIHCTQMLPHETEGLARSGAVAGLCPITESSLGDGIFDGVRWFDAGGPIAVGSDSNIRISLSEELRTLDHSQRLRDHSRAALASVDKSTGRRLFDAINAGGASVSARDNGSIATGKLADLMALNADAVDLIGRSGDTILDCYIFAGDDRMVGDVWSAGRHMVTGGKHVKREAIVSAYAWTMKELGEAI</sequence>
<dbReference type="NCBIfam" id="NF006684">
    <property type="entry name" value="PRK09229.1-5"/>
    <property type="match status" value="1"/>
</dbReference>
<evidence type="ECO:0000256" key="4">
    <source>
        <dbReference type="ARBA" id="ARBA00022833"/>
    </source>
</evidence>
<dbReference type="InterPro" id="IPR010252">
    <property type="entry name" value="HutF"/>
</dbReference>
<evidence type="ECO:0000259" key="5">
    <source>
        <dbReference type="Pfam" id="PF01979"/>
    </source>
</evidence>
<reference evidence="7 8" key="1">
    <citation type="submission" date="2007-10" db="EMBL/GenBank/DDBJ databases">
        <authorList>
            <person name="Wagner-Dobler I."/>
            <person name="Ferriera S."/>
            <person name="Johnson J."/>
            <person name="Kravitz S."/>
            <person name="Beeson K."/>
            <person name="Sutton G."/>
            <person name="Rogers Y.-H."/>
            <person name="Friedman R."/>
            <person name="Frazier M."/>
            <person name="Venter J.C."/>
        </authorList>
    </citation>
    <scope>NUCLEOTIDE SEQUENCE [LARGE SCALE GENOMIC DNA]</scope>
    <source>
        <strain evidence="7 8">DFL-43</strain>
    </source>
</reference>
<dbReference type="InterPro" id="IPR032466">
    <property type="entry name" value="Metal_Hydrolase"/>
</dbReference>
<keyword evidence="8" id="KW-1185">Reference proteome</keyword>
<accession>A9D0T9</accession>
<name>A9D0T9_HOEPD</name>
<evidence type="ECO:0000256" key="3">
    <source>
        <dbReference type="ARBA" id="ARBA00022801"/>
    </source>
</evidence>
<feature type="domain" description="Formimidoylglutamate deiminase N-terminal" evidence="6">
    <location>
        <begin position="1"/>
        <end position="36"/>
    </location>
</feature>
<gene>
    <name evidence="7" type="ORF">HPDFL43_02645</name>
</gene>
<dbReference type="NCBIfam" id="TIGR02022">
    <property type="entry name" value="hutF"/>
    <property type="match status" value="1"/>
</dbReference>
<evidence type="ECO:0000256" key="1">
    <source>
        <dbReference type="ARBA" id="ARBA00001947"/>
    </source>
</evidence>
<dbReference type="GO" id="GO:0046872">
    <property type="term" value="F:metal ion binding"/>
    <property type="evidence" value="ECO:0007669"/>
    <property type="project" value="UniProtKB-KW"/>
</dbReference>
<dbReference type="GO" id="GO:0050416">
    <property type="term" value="F:formimidoylglutamate deiminase activity"/>
    <property type="evidence" value="ECO:0007669"/>
    <property type="project" value="UniProtKB-EC"/>
</dbReference>
<dbReference type="EMBL" id="ABIA03000002">
    <property type="protein sequence ID" value="EDQ35060.1"/>
    <property type="molecule type" value="Genomic_DNA"/>
</dbReference>
<dbReference type="GO" id="GO:0005829">
    <property type="term" value="C:cytosol"/>
    <property type="evidence" value="ECO:0007669"/>
    <property type="project" value="TreeGrafter"/>
</dbReference>
<dbReference type="eggNOG" id="COG0402">
    <property type="taxonomic scope" value="Bacteria"/>
</dbReference>